<evidence type="ECO:0000256" key="13">
    <source>
        <dbReference type="PIRSR" id="PIRSR001174-2"/>
    </source>
</evidence>
<dbReference type="EC" id="3.4.21.53" evidence="10 11"/>
<dbReference type="PROSITE" id="PS51787">
    <property type="entry name" value="LON_N"/>
    <property type="match status" value="1"/>
</dbReference>
<evidence type="ECO:0000256" key="3">
    <source>
        <dbReference type="ARBA" id="ARBA00022670"/>
    </source>
</evidence>
<sequence>MEDTSLGLELDLGGDAVEAPEALTLPVLPVRDMVIFPGIVTPLFVGRPKSLKAIESAVGKDRTILVVAQKDLKLEDPKADDLFGVGTVCTILQMLKVPDGTLKVLVQGDHVARVESFAVGEDMITAQVSPVDYQVEEDEETEPLRRSVLEQFERYVGLHPKVPAEVFAPLSEESAERVADLVASHLLVAVAEKQLLLEATSVNERLRGELKLLIKENELLEMEHSIHERVRREMERGHREYYLREQLKAIQEELGSSDGVAEVEEYRAKIDRARMPKEAKEKARYELDRLSKMPPTSAEATVSRTYLDWLLALPWSNQTKDRLEIGVSKSVLDEDHYGLKEVKDRIIEFLAVRKLAGGDTRAQVLCFVGPPGVGKTSLARSIARALNRKFVSMSLGGVRDEAEIRGHRRTYVGALPGRIIQKIRQAGVKNPVMLMDEIDKLGTDFRGDPSAALLEVLDPEQNQGFSDHFLEVPFDLSRVMFITTANDHHSIPKPLLDRMEVISIPGYVLEEKVNIAEKHLWPRILKENGLSGYGVSITRGAISKVISDYTREAGVRNLDRQLSKIARKIAYYMVSASEEGKVVKPPKIVPGSLVKFLGAPRGYDASIPKEGSVGTVVGLAWTESGGDVLLIEAASMMGKGSVSFTGNLGDIMRESAQAAVGFLRSNALSLKMGDVKWDQVDLHVHVPEGAIPKDGPSAGVALALAICSAVRGTAVRTDVAVTGEITLRGAVLAVGGIREKCLAAKRHGIKEVVLPAANRPDVEEMPEWAKRGLTFHFVSSMDEVFPILMGE</sequence>
<dbReference type="InterPro" id="IPR008269">
    <property type="entry name" value="Lon_proteolytic"/>
</dbReference>
<evidence type="ECO:0000313" key="18">
    <source>
        <dbReference type="EMBL" id="EHM10080.1"/>
    </source>
</evidence>
<evidence type="ECO:0000256" key="4">
    <source>
        <dbReference type="ARBA" id="ARBA00022741"/>
    </source>
</evidence>
<dbReference type="Gene3D" id="1.20.5.5270">
    <property type="match status" value="1"/>
</dbReference>
<dbReference type="InterPro" id="IPR003593">
    <property type="entry name" value="AAA+_ATPase"/>
</dbReference>
<proteinExistence type="evidence at transcript level"/>
<dbReference type="InterPro" id="IPR027065">
    <property type="entry name" value="Lon_Prtase"/>
</dbReference>
<dbReference type="SMART" id="SM00382">
    <property type="entry name" value="AAA"/>
    <property type="match status" value="1"/>
</dbReference>
<dbReference type="Gene3D" id="2.30.130.40">
    <property type="entry name" value="LON domain-like"/>
    <property type="match status" value="1"/>
</dbReference>
<evidence type="ECO:0000313" key="19">
    <source>
        <dbReference type="Proteomes" id="UP000005730"/>
    </source>
</evidence>
<dbReference type="CDD" id="cd19500">
    <property type="entry name" value="RecA-like_Lon"/>
    <property type="match status" value="1"/>
</dbReference>
<dbReference type="SUPFAM" id="SSF54211">
    <property type="entry name" value="Ribosomal protein S5 domain 2-like"/>
    <property type="match status" value="1"/>
</dbReference>
<feature type="active site" evidence="10 12">
    <location>
        <position position="740"/>
    </location>
</feature>
<dbReference type="eggNOG" id="COG0466">
    <property type="taxonomic scope" value="Bacteria"/>
</dbReference>
<comment type="subunit">
    <text evidence="10 11">Homohexamer. Organized in a ring with a central cavity.</text>
</comment>
<name>H0URZ1_9BACT</name>
<dbReference type="PROSITE" id="PS51786">
    <property type="entry name" value="LON_PROTEOLYTIC"/>
    <property type="match status" value="1"/>
</dbReference>
<feature type="domain" description="Lon N-terminal" evidence="17">
    <location>
        <begin position="25"/>
        <end position="217"/>
    </location>
</feature>
<evidence type="ECO:0000256" key="7">
    <source>
        <dbReference type="ARBA" id="ARBA00022840"/>
    </source>
</evidence>
<organism evidence="18 19">
    <name type="scientific">Thermanaerovibrio velox DSM 12556</name>
    <dbReference type="NCBI Taxonomy" id="926567"/>
    <lineage>
        <taxon>Bacteria</taxon>
        <taxon>Thermotogati</taxon>
        <taxon>Synergistota</taxon>
        <taxon>Synergistia</taxon>
        <taxon>Synergistales</taxon>
        <taxon>Synergistaceae</taxon>
        <taxon>Thermanaerovibrio</taxon>
    </lineage>
</organism>
<dbReference type="SUPFAM" id="SSF52540">
    <property type="entry name" value="P-loop containing nucleoside triphosphate hydrolases"/>
    <property type="match status" value="1"/>
</dbReference>
<dbReference type="GO" id="GO:0006515">
    <property type="term" value="P:protein quality control for misfolded or incompletely synthesized proteins"/>
    <property type="evidence" value="ECO:0007669"/>
    <property type="project" value="UniProtKB-UniRule"/>
</dbReference>
<reference evidence="18 19" key="1">
    <citation type="submission" date="2011-10" db="EMBL/GenBank/DDBJ databases">
        <title>The Noncontiguous Finished genome of Thermanaerovibrio velox DSM 12556.</title>
        <authorList>
            <consortium name="US DOE Joint Genome Institute (JGI-PGF)"/>
            <person name="Lucas S."/>
            <person name="Copeland A."/>
            <person name="Lapidus A."/>
            <person name="Glavina del Rio T."/>
            <person name="Dalin E."/>
            <person name="Tice H."/>
            <person name="Bruce D."/>
            <person name="Goodwin L."/>
            <person name="Pitluck S."/>
            <person name="Peters L."/>
            <person name="Mikhailova N."/>
            <person name="Teshima H."/>
            <person name="Kyrpides N."/>
            <person name="Mavromatis K."/>
            <person name="Ivanova N."/>
            <person name="Markowitz V."/>
            <person name="Cheng J.-F."/>
            <person name="Hugenholtz P."/>
            <person name="Woyke T."/>
            <person name="Wu D."/>
            <person name="Spring S."/>
            <person name="Brambilla E.-M."/>
            <person name="Klenk H.-P."/>
            <person name="Eisen J.A."/>
        </authorList>
    </citation>
    <scope>NUCLEOTIDE SEQUENCE [LARGE SCALE GENOMIC DNA]</scope>
    <source>
        <strain evidence="18 19">DSM 12556</strain>
    </source>
</reference>
<keyword evidence="2 10" id="KW-0963">Cytoplasm</keyword>
<comment type="function">
    <text evidence="10">ATP-dependent serine protease that mediates the selective degradation of mutant and abnormal proteins as well as certain short-lived regulatory proteins. Required for cellular homeostasis and for survival from DNA damage and developmental changes induced by stress. Degrades polypeptides processively to yield small peptide fragments that are 5 to 10 amino acids long. Binds to DNA in a double-stranded, site-specific manner.</text>
</comment>
<evidence type="ECO:0000256" key="1">
    <source>
        <dbReference type="ARBA" id="ARBA00004496"/>
    </source>
</evidence>
<dbReference type="PRINTS" id="PR00830">
    <property type="entry name" value="ENDOLAPTASE"/>
</dbReference>
<keyword evidence="6 10" id="KW-0720">Serine protease</keyword>
<dbReference type="OrthoDB" id="9803599at2"/>
<dbReference type="PIRSF" id="PIRSF001174">
    <property type="entry name" value="Lon_proteas"/>
    <property type="match status" value="1"/>
</dbReference>
<evidence type="ECO:0000256" key="11">
    <source>
        <dbReference type="PIRNR" id="PIRNR001174"/>
    </source>
</evidence>
<dbReference type="SMART" id="SM00464">
    <property type="entry name" value="LON"/>
    <property type="match status" value="1"/>
</dbReference>
<dbReference type="SUPFAM" id="SSF88697">
    <property type="entry name" value="PUA domain-like"/>
    <property type="match status" value="1"/>
</dbReference>
<dbReference type="NCBIfam" id="TIGR00763">
    <property type="entry name" value="lon"/>
    <property type="match status" value="1"/>
</dbReference>
<dbReference type="InterPro" id="IPR015947">
    <property type="entry name" value="PUA-like_sf"/>
</dbReference>
<comment type="similarity">
    <text evidence="10 11 14 15">Belongs to the peptidase S16 family.</text>
</comment>
<evidence type="ECO:0000256" key="10">
    <source>
        <dbReference type="HAMAP-Rule" id="MF_01973"/>
    </source>
</evidence>
<keyword evidence="19" id="KW-1185">Reference proteome</keyword>
<dbReference type="GO" id="GO:0043565">
    <property type="term" value="F:sequence-specific DNA binding"/>
    <property type="evidence" value="ECO:0007669"/>
    <property type="project" value="UniProtKB-UniRule"/>
</dbReference>
<keyword evidence="5 10" id="KW-0378">Hydrolase</keyword>
<dbReference type="GO" id="GO:0005737">
    <property type="term" value="C:cytoplasm"/>
    <property type="evidence" value="ECO:0007669"/>
    <property type="project" value="UniProtKB-SubCell"/>
</dbReference>
<dbReference type="PROSITE" id="PS01046">
    <property type="entry name" value="LON_SER"/>
    <property type="match status" value="1"/>
</dbReference>
<feature type="binding site" evidence="10 13">
    <location>
        <begin position="369"/>
        <end position="376"/>
    </location>
    <ligand>
        <name>ATP</name>
        <dbReference type="ChEBI" id="CHEBI:30616"/>
    </ligand>
</feature>
<dbReference type="Gene3D" id="3.30.230.10">
    <property type="match status" value="1"/>
</dbReference>
<dbReference type="InterPro" id="IPR027543">
    <property type="entry name" value="Lon_bac"/>
</dbReference>
<dbReference type="PANTHER" id="PTHR10046">
    <property type="entry name" value="ATP DEPENDENT LON PROTEASE FAMILY MEMBER"/>
    <property type="match status" value="1"/>
</dbReference>
<dbReference type="GO" id="GO:0004252">
    <property type="term" value="F:serine-type endopeptidase activity"/>
    <property type="evidence" value="ECO:0007669"/>
    <property type="project" value="UniProtKB-UniRule"/>
</dbReference>
<dbReference type="InterPro" id="IPR027417">
    <property type="entry name" value="P-loop_NTPase"/>
</dbReference>
<keyword evidence="4 10" id="KW-0547">Nucleotide-binding</keyword>
<comment type="induction">
    <text evidence="10">By heat shock.</text>
</comment>
<keyword evidence="3 10" id="KW-0645">Protease</keyword>
<dbReference type="HOGENOM" id="CLU_004109_4_3_0"/>
<dbReference type="Pfam" id="PF02190">
    <property type="entry name" value="LON_substr_bdg"/>
    <property type="match status" value="1"/>
</dbReference>
<dbReference type="InterPro" id="IPR008268">
    <property type="entry name" value="Peptidase_S16_AS"/>
</dbReference>
<dbReference type="Pfam" id="PF22667">
    <property type="entry name" value="Lon_lid"/>
    <property type="match status" value="1"/>
</dbReference>
<evidence type="ECO:0000256" key="2">
    <source>
        <dbReference type="ARBA" id="ARBA00022490"/>
    </source>
</evidence>
<evidence type="ECO:0000256" key="6">
    <source>
        <dbReference type="ARBA" id="ARBA00022825"/>
    </source>
</evidence>
<dbReference type="InterPro" id="IPR003959">
    <property type="entry name" value="ATPase_AAA_core"/>
</dbReference>
<dbReference type="GO" id="GO:0016887">
    <property type="term" value="F:ATP hydrolysis activity"/>
    <property type="evidence" value="ECO:0007669"/>
    <property type="project" value="UniProtKB-UniRule"/>
</dbReference>
<dbReference type="STRING" id="926567.TheveDRAFT_0944"/>
<evidence type="ECO:0000256" key="14">
    <source>
        <dbReference type="PROSITE-ProRule" id="PRU01122"/>
    </source>
</evidence>
<evidence type="ECO:0000259" key="17">
    <source>
        <dbReference type="PROSITE" id="PS51787"/>
    </source>
</evidence>
<gene>
    <name evidence="10" type="primary">lon</name>
    <name evidence="18" type="ORF">TheveDRAFT_0944</name>
</gene>
<dbReference type="InterPro" id="IPR054594">
    <property type="entry name" value="Lon_lid"/>
</dbReference>
<dbReference type="InterPro" id="IPR046336">
    <property type="entry name" value="Lon_prtase_N_sf"/>
</dbReference>
<evidence type="ECO:0000256" key="15">
    <source>
        <dbReference type="RuleBase" id="RU000591"/>
    </source>
</evidence>
<dbReference type="Gene3D" id="3.40.50.300">
    <property type="entry name" value="P-loop containing nucleotide triphosphate hydrolases"/>
    <property type="match status" value="1"/>
</dbReference>
<dbReference type="GO" id="GO:0004176">
    <property type="term" value="F:ATP-dependent peptidase activity"/>
    <property type="evidence" value="ECO:0007669"/>
    <property type="project" value="UniProtKB-UniRule"/>
</dbReference>
<evidence type="ECO:0000256" key="5">
    <source>
        <dbReference type="ARBA" id="ARBA00022801"/>
    </source>
</evidence>
<evidence type="ECO:0000259" key="16">
    <source>
        <dbReference type="PROSITE" id="PS51786"/>
    </source>
</evidence>
<dbReference type="FunFam" id="3.40.50.300:FF:000021">
    <property type="entry name" value="Lon protease homolog"/>
    <property type="match status" value="1"/>
</dbReference>
<evidence type="ECO:0000256" key="8">
    <source>
        <dbReference type="ARBA" id="ARBA00023016"/>
    </source>
</evidence>
<dbReference type="Gene3D" id="1.20.58.1480">
    <property type="match status" value="1"/>
</dbReference>
<dbReference type="AlphaFoldDB" id="H0URZ1"/>
<feature type="active site" evidence="10 12">
    <location>
        <position position="697"/>
    </location>
</feature>
<dbReference type="Pfam" id="PF00004">
    <property type="entry name" value="AAA"/>
    <property type="match status" value="1"/>
</dbReference>
<dbReference type="HAMAP" id="MF_01973">
    <property type="entry name" value="lon_bact"/>
    <property type="match status" value="1"/>
</dbReference>
<keyword evidence="7 10" id="KW-0067">ATP-binding</keyword>
<dbReference type="Pfam" id="PF05362">
    <property type="entry name" value="Lon_C"/>
    <property type="match status" value="1"/>
</dbReference>
<dbReference type="Gene3D" id="1.10.8.60">
    <property type="match status" value="1"/>
</dbReference>
<dbReference type="GO" id="GO:0034605">
    <property type="term" value="P:cellular response to heat"/>
    <property type="evidence" value="ECO:0007669"/>
    <property type="project" value="UniProtKB-UniRule"/>
</dbReference>
<dbReference type="RefSeq" id="WP_006583574.1">
    <property type="nucleotide sequence ID" value="NZ_CM001377.1"/>
</dbReference>
<feature type="domain" description="Lon proteolytic" evidence="16">
    <location>
        <begin position="610"/>
        <end position="791"/>
    </location>
</feature>
<dbReference type="InterPro" id="IPR003111">
    <property type="entry name" value="Lon_prtase_N"/>
</dbReference>
<dbReference type="Proteomes" id="UP000005730">
    <property type="component" value="Chromosome"/>
</dbReference>
<dbReference type="FunFam" id="1.20.5.5270:FF:000002">
    <property type="entry name" value="Lon protease homolog"/>
    <property type="match status" value="1"/>
</dbReference>
<keyword evidence="8 10" id="KW-0346">Stress response</keyword>
<accession>H0URZ1</accession>
<comment type="catalytic activity">
    <reaction evidence="9 10 11 14">
        <text>Hydrolysis of proteins in presence of ATP.</text>
        <dbReference type="EC" id="3.4.21.53"/>
    </reaction>
</comment>
<protein>
    <recommendedName>
        <fullName evidence="10 11">Lon protease</fullName>
        <ecNumber evidence="10 11">3.4.21.53</ecNumber>
    </recommendedName>
    <alternativeName>
        <fullName evidence="10">ATP-dependent protease La</fullName>
    </alternativeName>
</protein>
<comment type="subcellular location">
    <subcellularLocation>
        <location evidence="1 10 11">Cytoplasm</location>
    </subcellularLocation>
</comment>
<dbReference type="InterPro" id="IPR020568">
    <property type="entry name" value="Ribosomal_Su5_D2-typ_SF"/>
</dbReference>
<dbReference type="InterPro" id="IPR004815">
    <property type="entry name" value="Lon_bac/euk-typ"/>
</dbReference>
<dbReference type="GO" id="GO:0005524">
    <property type="term" value="F:ATP binding"/>
    <property type="evidence" value="ECO:0007669"/>
    <property type="project" value="UniProtKB-UniRule"/>
</dbReference>
<evidence type="ECO:0000256" key="9">
    <source>
        <dbReference type="ARBA" id="ARBA00050665"/>
    </source>
</evidence>
<dbReference type="InterPro" id="IPR014721">
    <property type="entry name" value="Ribsml_uS5_D2-typ_fold_subgr"/>
</dbReference>
<dbReference type="EMBL" id="CM001377">
    <property type="protein sequence ID" value="EHM10080.1"/>
    <property type="molecule type" value="Genomic_DNA"/>
</dbReference>
<evidence type="ECO:0000256" key="12">
    <source>
        <dbReference type="PIRSR" id="PIRSR001174-1"/>
    </source>
</evidence>